<evidence type="ECO:0000313" key="4">
    <source>
        <dbReference type="Proteomes" id="UP000800092"/>
    </source>
</evidence>
<reference evidence="3" key="1">
    <citation type="journal article" date="2020" name="Stud. Mycol.">
        <title>101 Dothideomycetes genomes: a test case for predicting lifestyles and emergence of pathogens.</title>
        <authorList>
            <person name="Haridas S."/>
            <person name="Albert R."/>
            <person name="Binder M."/>
            <person name="Bloem J."/>
            <person name="Labutti K."/>
            <person name="Salamov A."/>
            <person name="Andreopoulos B."/>
            <person name="Baker S."/>
            <person name="Barry K."/>
            <person name="Bills G."/>
            <person name="Bluhm B."/>
            <person name="Cannon C."/>
            <person name="Castanera R."/>
            <person name="Culley D."/>
            <person name="Daum C."/>
            <person name="Ezra D."/>
            <person name="Gonzalez J."/>
            <person name="Henrissat B."/>
            <person name="Kuo A."/>
            <person name="Liang C."/>
            <person name="Lipzen A."/>
            <person name="Lutzoni F."/>
            <person name="Magnuson J."/>
            <person name="Mondo S."/>
            <person name="Nolan M."/>
            <person name="Ohm R."/>
            <person name="Pangilinan J."/>
            <person name="Park H.-J."/>
            <person name="Ramirez L."/>
            <person name="Alfaro M."/>
            <person name="Sun H."/>
            <person name="Tritt A."/>
            <person name="Yoshinaga Y."/>
            <person name="Zwiers L.-H."/>
            <person name="Turgeon B."/>
            <person name="Goodwin S."/>
            <person name="Spatafora J."/>
            <person name="Crous P."/>
            <person name="Grigoriev I."/>
        </authorList>
    </citation>
    <scope>NUCLEOTIDE SEQUENCE</scope>
    <source>
        <strain evidence="3">Tuck. ex Michener</strain>
    </source>
</reference>
<sequence>MQMEDSDVYDDKGLIVFSISMCFSLRIGGTIGVLSSTMPENQSKQTFSPSSSPTTGKKTSGFEHMVFLRGGGPTRRLEDDERAPAVLWWFAGGKGRPPTGEELRAAKQARRPMMESRERCGLCAAICGRRHQEE</sequence>
<keyword evidence="2" id="KW-1133">Transmembrane helix</keyword>
<dbReference type="Proteomes" id="UP000800092">
    <property type="component" value="Unassembled WGS sequence"/>
</dbReference>
<feature type="transmembrane region" description="Helical" evidence="2">
    <location>
        <begin position="13"/>
        <end position="34"/>
    </location>
</feature>
<gene>
    <name evidence="3" type="ORF">EV356DRAFT_224541</name>
</gene>
<evidence type="ECO:0000256" key="2">
    <source>
        <dbReference type="SAM" id="Phobius"/>
    </source>
</evidence>
<feature type="region of interest" description="Disordered" evidence="1">
    <location>
        <begin position="39"/>
        <end position="61"/>
    </location>
</feature>
<feature type="compositionally biased region" description="Low complexity" evidence="1">
    <location>
        <begin position="42"/>
        <end position="59"/>
    </location>
</feature>
<accession>A0A6A6HLG0</accession>
<proteinExistence type="predicted"/>
<keyword evidence="2" id="KW-0472">Membrane</keyword>
<protein>
    <submittedName>
        <fullName evidence="3">Uncharacterized protein</fullName>
    </submittedName>
</protein>
<evidence type="ECO:0000313" key="3">
    <source>
        <dbReference type="EMBL" id="KAF2238945.1"/>
    </source>
</evidence>
<dbReference type="EMBL" id="ML991774">
    <property type="protein sequence ID" value="KAF2238945.1"/>
    <property type="molecule type" value="Genomic_DNA"/>
</dbReference>
<keyword evidence="4" id="KW-1185">Reference proteome</keyword>
<dbReference type="AlphaFoldDB" id="A0A6A6HLG0"/>
<keyword evidence="2" id="KW-0812">Transmembrane</keyword>
<dbReference type="OrthoDB" id="3647278at2759"/>
<organism evidence="3 4">
    <name type="scientific">Viridothelium virens</name>
    <name type="common">Speckled blister lichen</name>
    <name type="synonym">Trypethelium virens</name>
    <dbReference type="NCBI Taxonomy" id="1048519"/>
    <lineage>
        <taxon>Eukaryota</taxon>
        <taxon>Fungi</taxon>
        <taxon>Dikarya</taxon>
        <taxon>Ascomycota</taxon>
        <taxon>Pezizomycotina</taxon>
        <taxon>Dothideomycetes</taxon>
        <taxon>Dothideomycetes incertae sedis</taxon>
        <taxon>Trypetheliales</taxon>
        <taxon>Trypetheliaceae</taxon>
        <taxon>Viridothelium</taxon>
    </lineage>
</organism>
<evidence type="ECO:0000256" key="1">
    <source>
        <dbReference type="SAM" id="MobiDB-lite"/>
    </source>
</evidence>
<name>A0A6A6HLG0_VIRVR</name>